<dbReference type="GeneID" id="41329525"/>
<accession>A0A5B9D993</accession>
<organism evidence="1 2">
    <name type="scientific">Promethearchaeum syntrophicum</name>
    <dbReference type="NCBI Taxonomy" id="2594042"/>
    <lineage>
        <taxon>Archaea</taxon>
        <taxon>Promethearchaeati</taxon>
        <taxon>Promethearchaeota</taxon>
        <taxon>Promethearchaeia</taxon>
        <taxon>Promethearchaeales</taxon>
        <taxon>Promethearchaeaceae</taxon>
        <taxon>Promethearchaeum</taxon>
    </lineage>
</organism>
<dbReference type="SUPFAM" id="SSF46785">
    <property type="entry name" value="Winged helix' DNA-binding domain"/>
    <property type="match status" value="1"/>
</dbReference>
<evidence type="ECO:0000313" key="1">
    <source>
        <dbReference type="EMBL" id="QEE15704.1"/>
    </source>
</evidence>
<dbReference type="Proteomes" id="UP000321408">
    <property type="component" value="Chromosome"/>
</dbReference>
<reference evidence="1 2" key="2">
    <citation type="journal article" date="2024" name="Int. J. Syst. Evol. Microbiol.">
        <title>Promethearchaeum syntrophicum gen. nov., sp. nov., an anaerobic, obligately syntrophic archaeon, the first isolate of the lineage 'Asgard' archaea, and proposal of the new archaeal phylum Promethearchaeota phyl. nov. and kingdom Promethearchaeati regn. nov.</title>
        <authorList>
            <person name="Imachi H."/>
            <person name="Nobu M.K."/>
            <person name="Kato S."/>
            <person name="Takaki Y."/>
            <person name="Miyazaki M."/>
            <person name="Miyata M."/>
            <person name="Ogawara M."/>
            <person name="Saito Y."/>
            <person name="Sakai S."/>
            <person name="Tahara Y.O."/>
            <person name="Takano Y."/>
            <person name="Tasumi E."/>
            <person name="Uematsu K."/>
            <person name="Yoshimura T."/>
            <person name="Itoh T."/>
            <person name="Ohkuma M."/>
            <person name="Takai K."/>
        </authorList>
    </citation>
    <scope>NUCLEOTIDE SEQUENCE [LARGE SCALE GENOMIC DNA]</scope>
    <source>
        <strain evidence="1 2">MK-D1</strain>
    </source>
</reference>
<dbReference type="RefSeq" id="WP_147662606.1">
    <property type="nucleotide sequence ID" value="NZ_CP042905.2"/>
</dbReference>
<name>A0A5B9D993_9ARCH</name>
<gene>
    <name evidence="1" type="ORF">DSAG12_01531</name>
</gene>
<reference evidence="1 2" key="1">
    <citation type="journal article" date="2020" name="Nature">
        <title>Isolation of an archaeon at the prokaryote-eukaryote interface.</title>
        <authorList>
            <person name="Imachi H."/>
            <person name="Nobu M.K."/>
            <person name="Nakahara N."/>
            <person name="Morono Y."/>
            <person name="Ogawara M."/>
            <person name="Takaki Y."/>
            <person name="Takano Y."/>
            <person name="Uematsu K."/>
            <person name="Ikuta T."/>
            <person name="Ito M."/>
            <person name="Matsui Y."/>
            <person name="Miyazaki M."/>
            <person name="Murata K."/>
            <person name="Saito Y."/>
            <person name="Sakai S."/>
            <person name="Song C."/>
            <person name="Tasumi E."/>
            <person name="Yamanaka Y."/>
            <person name="Yamaguchi T."/>
            <person name="Kamagata Y."/>
            <person name="Tamaki H."/>
            <person name="Takai K."/>
        </authorList>
    </citation>
    <scope>NUCLEOTIDE SEQUENCE [LARGE SCALE GENOMIC DNA]</scope>
    <source>
        <strain evidence="1 2">MK-D1</strain>
    </source>
</reference>
<proteinExistence type="predicted"/>
<keyword evidence="2" id="KW-1185">Reference proteome</keyword>
<protein>
    <submittedName>
        <fullName evidence="1">Uncharacterized protein</fullName>
    </submittedName>
</protein>
<dbReference type="AlphaFoldDB" id="A0A5B9D993"/>
<sequence>MTPRDQEKIREIPISLRGIESILRVLNNELKEPSSIRQISEITGLSMRVAKNILMQLENLKQVERVVDRGQILPKWGLTRLGKENAKAIEKSSNGLNKNPSNRLSDLLLNNIQIPKNVEEQNIKIGAIHRNFLKILDKLKLNLSKSMGICYNLEQPIFAERMGNLINKLKSIKTNFSSFRVNPLSFYDLHKKGTKKKSSARKKKDFISEILFINQILLNQLNNISELELELSNVLEQENYRLFNEIYRQITDQIRILNYSLQKRTNVDDGIHILTEDELMLLQKNEIRLSFLKNFIPPILQDNRKEELLKECLLSLISDLLAENSKNYNKPYNIPLVSFYELAKDQCKFTGFSVENLEETLIQIAENGLISGIIEIQDDENHIFKIVQLKPYDVSVDEIKLLRLAIHLKSFSMADVMEKLDWNQSKVEKILQTMTNNGLLRHSKSYLQGDKWYILM</sequence>
<dbReference type="EMBL" id="CP042905">
    <property type="protein sequence ID" value="QEE15704.1"/>
    <property type="molecule type" value="Genomic_DNA"/>
</dbReference>
<dbReference type="KEGG" id="psyt:DSAG12_01531"/>
<dbReference type="InterPro" id="IPR036390">
    <property type="entry name" value="WH_DNA-bd_sf"/>
</dbReference>
<evidence type="ECO:0000313" key="2">
    <source>
        <dbReference type="Proteomes" id="UP000321408"/>
    </source>
</evidence>